<name>A0A2P5VQ97_GOSBA</name>
<organism evidence="1 2">
    <name type="scientific">Gossypium barbadense</name>
    <name type="common">Sea Island cotton</name>
    <name type="synonym">Hibiscus barbadensis</name>
    <dbReference type="NCBI Taxonomy" id="3634"/>
    <lineage>
        <taxon>Eukaryota</taxon>
        <taxon>Viridiplantae</taxon>
        <taxon>Streptophyta</taxon>
        <taxon>Embryophyta</taxon>
        <taxon>Tracheophyta</taxon>
        <taxon>Spermatophyta</taxon>
        <taxon>Magnoliopsida</taxon>
        <taxon>eudicotyledons</taxon>
        <taxon>Gunneridae</taxon>
        <taxon>Pentapetalae</taxon>
        <taxon>rosids</taxon>
        <taxon>malvids</taxon>
        <taxon>Malvales</taxon>
        <taxon>Malvaceae</taxon>
        <taxon>Malvoideae</taxon>
        <taxon>Gossypium</taxon>
    </lineage>
</organism>
<dbReference type="EMBL" id="KZ671540">
    <property type="protein sequence ID" value="PPR81022.1"/>
    <property type="molecule type" value="Genomic_DNA"/>
</dbReference>
<dbReference type="Proteomes" id="UP000239757">
    <property type="component" value="Unassembled WGS sequence"/>
</dbReference>
<evidence type="ECO:0000313" key="2">
    <source>
        <dbReference type="Proteomes" id="UP000239757"/>
    </source>
</evidence>
<gene>
    <name evidence="1" type="ORF">GOBAR_AA39693</name>
</gene>
<proteinExistence type="predicted"/>
<sequence length="76" mass="8640">MNSGPCRTIVPSLACFSHARVLGCNESFLILSTNCVEVFPWVRFSITCAVSVFWKWVSDIDMNFESISSRFDFFSC</sequence>
<evidence type="ECO:0000313" key="1">
    <source>
        <dbReference type="EMBL" id="PPR81022.1"/>
    </source>
</evidence>
<accession>A0A2P5VQ97</accession>
<dbReference type="AlphaFoldDB" id="A0A2P5VQ97"/>
<protein>
    <submittedName>
        <fullName evidence="1">Uncharacterized protein</fullName>
    </submittedName>
</protein>
<reference evidence="1 2" key="1">
    <citation type="submission" date="2015-01" db="EMBL/GenBank/DDBJ databases">
        <title>Genome of allotetraploid Gossypium barbadense reveals genomic plasticity and fiber elongation in cotton evolution.</title>
        <authorList>
            <person name="Chen X."/>
            <person name="Liu X."/>
            <person name="Zhao B."/>
            <person name="Zheng H."/>
            <person name="Hu Y."/>
            <person name="Lu G."/>
            <person name="Yang C."/>
            <person name="Chen J."/>
            <person name="Shan C."/>
            <person name="Zhang L."/>
            <person name="Zhou Y."/>
            <person name="Wang L."/>
            <person name="Guo W."/>
            <person name="Bai Y."/>
            <person name="Ruan J."/>
            <person name="Shangguan X."/>
            <person name="Mao Y."/>
            <person name="Jiang J."/>
            <person name="Zhu Y."/>
            <person name="Lei J."/>
            <person name="Kang H."/>
            <person name="Chen S."/>
            <person name="He X."/>
            <person name="Wang R."/>
            <person name="Wang Y."/>
            <person name="Chen J."/>
            <person name="Wang L."/>
            <person name="Yu S."/>
            <person name="Wang B."/>
            <person name="Wei J."/>
            <person name="Song S."/>
            <person name="Lu X."/>
            <person name="Gao Z."/>
            <person name="Gu W."/>
            <person name="Deng X."/>
            <person name="Ma D."/>
            <person name="Wang S."/>
            <person name="Liang W."/>
            <person name="Fang L."/>
            <person name="Cai C."/>
            <person name="Zhu X."/>
            <person name="Zhou B."/>
            <person name="Zhang Y."/>
            <person name="Chen Z."/>
            <person name="Xu S."/>
            <person name="Zhu R."/>
            <person name="Wang S."/>
            <person name="Zhang T."/>
            <person name="Zhao G."/>
        </authorList>
    </citation>
    <scope>NUCLEOTIDE SEQUENCE [LARGE SCALE GENOMIC DNA]</scope>
    <source>
        <strain evidence="2">cv. Xinhai21</strain>
        <tissue evidence="1">Leaf</tissue>
    </source>
</reference>